<reference evidence="2 3" key="1">
    <citation type="journal article" date="2018" name="Front. Plant Sci.">
        <title>Red Clover (Trifolium pratense) and Zigzag Clover (T. medium) - A Picture of Genomic Similarities and Differences.</title>
        <authorList>
            <person name="Dluhosova J."/>
            <person name="Istvanek J."/>
            <person name="Nedelnik J."/>
            <person name="Repkova J."/>
        </authorList>
    </citation>
    <scope>NUCLEOTIDE SEQUENCE [LARGE SCALE GENOMIC DNA]</scope>
    <source>
        <strain evidence="3">cv. 10/8</strain>
        <tissue evidence="2">Leaf</tissue>
    </source>
</reference>
<evidence type="ECO:0000256" key="1">
    <source>
        <dbReference type="SAM" id="Phobius"/>
    </source>
</evidence>
<organism evidence="2 3">
    <name type="scientific">Trifolium medium</name>
    <dbReference type="NCBI Taxonomy" id="97028"/>
    <lineage>
        <taxon>Eukaryota</taxon>
        <taxon>Viridiplantae</taxon>
        <taxon>Streptophyta</taxon>
        <taxon>Embryophyta</taxon>
        <taxon>Tracheophyta</taxon>
        <taxon>Spermatophyta</taxon>
        <taxon>Magnoliopsida</taxon>
        <taxon>eudicotyledons</taxon>
        <taxon>Gunneridae</taxon>
        <taxon>Pentapetalae</taxon>
        <taxon>rosids</taxon>
        <taxon>fabids</taxon>
        <taxon>Fabales</taxon>
        <taxon>Fabaceae</taxon>
        <taxon>Papilionoideae</taxon>
        <taxon>50 kb inversion clade</taxon>
        <taxon>NPAAA clade</taxon>
        <taxon>Hologalegina</taxon>
        <taxon>IRL clade</taxon>
        <taxon>Trifolieae</taxon>
        <taxon>Trifolium</taxon>
    </lineage>
</organism>
<comment type="caution">
    <text evidence="2">The sequence shown here is derived from an EMBL/GenBank/DDBJ whole genome shotgun (WGS) entry which is preliminary data.</text>
</comment>
<evidence type="ECO:0000313" key="2">
    <source>
        <dbReference type="EMBL" id="MCI59898.1"/>
    </source>
</evidence>
<proteinExistence type="predicted"/>
<keyword evidence="1" id="KW-1133">Transmembrane helix</keyword>
<sequence length="74" mass="8491">MISSMDTADFWAKDLLKWSALNPFWNGATNNFWFGLSSLIVASLNLARNSRRDFALPWRMVNRLVTITLTCLLP</sequence>
<keyword evidence="1" id="KW-0812">Transmembrane</keyword>
<name>A0A392TFW5_9FABA</name>
<protein>
    <submittedName>
        <fullName evidence="2">Uncharacterized protein</fullName>
    </submittedName>
</protein>
<keyword evidence="3" id="KW-1185">Reference proteome</keyword>
<keyword evidence="1" id="KW-0472">Membrane</keyword>
<dbReference type="Proteomes" id="UP000265520">
    <property type="component" value="Unassembled WGS sequence"/>
</dbReference>
<accession>A0A392TFW5</accession>
<dbReference type="AlphaFoldDB" id="A0A392TFW5"/>
<feature type="transmembrane region" description="Helical" evidence="1">
    <location>
        <begin position="31"/>
        <end position="47"/>
    </location>
</feature>
<evidence type="ECO:0000313" key="3">
    <source>
        <dbReference type="Proteomes" id="UP000265520"/>
    </source>
</evidence>
<dbReference type="EMBL" id="LXQA010571786">
    <property type="protein sequence ID" value="MCI59898.1"/>
    <property type="molecule type" value="Genomic_DNA"/>
</dbReference>